<dbReference type="Gene3D" id="3.40.50.12780">
    <property type="entry name" value="N-terminal domain of ligase-like"/>
    <property type="match status" value="1"/>
</dbReference>
<comment type="caution">
    <text evidence="4">The sequence shown here is derived from an EMBL/GenBank/DDBJ whole genome shotgun (WGS) entry which is preliminary data.</text>
</comment>
<dbReference type="Pfam" id="PF00501">
    <property type="entry name" value="AMP-binding"/>
    <property type="match status" value="1"/>
</dbReference>
<keyword evidence="2" id="KW-0067">ATP-binding</keyword>
<dbReference type="OrthoDB" id="1700726at2759"/>
<dbReference type="Proteomes" id="UP000188320">
    <property type="component" value="Unassembled WGS sequence"/>
</dbReference>
<evidence type="ECO:0000313" key="5">
    <source>
        <dbReference type="Proteomes" id="UP000188320"/>
    </source>
</evidence>
<organism evidence="4 5">
    <name type="scientific">Zancudomyces culisetae</name>
    <name type="common">Gut fungus</name>
    <name type="synonym">Smittium culisetae</name>
    <dbReference type="NCBI Taxonomy" id="1213189"/>
    <lineage>
        <taxon>Eukaryota</taxon>
        <taxon>Fungi</taxon>
        <taxon>Fungi incertae sedis</taxon>
        <taxon>Zoopagomycota</taxon>
        <taxon>Kickxellomycotina</taxon>
        <taxon>Harpellomycetes</taxon>
        <taxon>Harpellales</taxon>
        <taxon>Legeriomycetaceae</taxon>
        <taxon>Zancudomyces</taxon>
    </lineage>
</organism>
<sequence>MPEIKQLSYAVPNSQREGESAIYRNLANKDSLEFKALPHIQTVYDIFWNSVKNSPNSPYIGERVYDPVTNKHGAYKFQTYAETGKRVTNLASGIIYIYKKAHGITGDAPRNWPVAIYSTNRPEWNITEKAAITQSLQGVSLYDTLGESSIEYIMNHSESPLLFCSLDKVSKLLSITDKIPKLRTIVSMDSFGLENEGIGLPSPFNVNSIKLLREWAASKNIELYSFDEVEQIGVKNPIPHCPPKPDDYYTILYTSGTTGNPKGALTKHKGYTTSAKAVNMTGGIKPGAVYLSFLPLAHCYDRNIENSVTLAAGSIGYFSGDITKVVEDSQALQPTVMCGVPRLLNRIYDRLAAASIHAPGLKGMLARKAVAAKLENMRAGNGNLHWFWDRIIFKKMQAALSSRMEFIVTGSAPLDAKVMDFLRISLCCTIIEGYGMTETAGIATTQNLDDFSSGCIGVPTAGAEIKLVDIPDMNYFATDKPCPRGELCVRADYVFSEYLKEPEKTAETFLEGGWLATGDVARINPDGTFAIIDRKKNMFKLSQGEYVAPEKIENVITRSPAFMQAFVYGDSFQNYLVSIVVPDPEGFIPWAQSVIGDRAKSMDLNALCKDPAIIKAALGEISNVTAAAKLAGFERPRAVHLETNMFSAENGILTPTMKLKRNEAKIYFKEQIDALYASLK</sequence>
<dbReference type="InterPro" id="IPR000873">
    <property type="entry name" value="AMP-dep_synth/lig_dom"/>
</dbReference>
<dbReference type="EMBL" id="LSSK01000044">
    <property type="protein sequence ID" value="OMH85779.1"/>
    <property type="molecule type" value="Genomic_DNA"/>
</dbReference>
<gene>
    <name evidence="4" type="ORF">AX774_g653</name>
</gene>
<dbReference type="InterPro" id="IPR042099">
    <property type="entry name" value="ANL_N_sf"/>
</dbReference>
<dbReference type="AlphaFoldDB" id="A0A1R1PXW7"/>
<dbReference type="GO" id="GO:0005524">
    <property type="term" value="F:ATP binding"/>
    <property type="evidence" value="ECO:0007669"/>
    <property type="project" value="UniProtKB-KW"/>
</dbReference>
<dbReference type="SUPFAM" id="SSF56801">
    <property type="entry name" value="Acetyl-CoA synthetase-like"/>
    <property type="match status" value="1"/>
</dbReference>
<name>A0A1R1PXW7_ZANCU</name>
<dbReference type="GO" id="GO:0016020">
    <property type="term" value="C:membrane"/>
    <property type="evidence" value="ECO:0007669"/>
    <property type="project" value="TreeGrafter"/>
</dbReference>
<dbReference type="PROSITE" id="PS00455">
    <property type="entry name" value="AMP_BINDING"/>
    <property type="match status" value="1"/>
</dbReference>
<dbReference type="GO" id="GO:0005783">
    <property type="term" value="C:endoplasmic reticulum"/>
    <property type="evidence" value="ECO:0007669"/>
    <property type="project" value="TreeGrafter"/>
</dbReference>
<keyword evidence="5" id="KW-1185">Reference proteome</keyword>
<dbReference type="InterPro" id="IPR020845">
    <property type="entry name" value="AMP-binding_CS"/>
</dbReference>
<reference evidence="5" key="1">
    <citation type="submission" date="2017-01" db="EMBL/GenBank/DDBJ databases">
        <authorList>
            <person name="Wang Y."/>
            <person name="White M."/>
            <person name="Kvist S."/>
            <person name="Moncalvo J.-M."/>
        </authorList>
    </citation>
    <scope>NUCLEOTIDE SEQUENCE [LARGE SCALE GENOMIC DNA]</scope>
    <source>
        <strain evidence="5">COL-18-3</strain>
    </source>
</reference>
<dbReference type="PANTHER" id="PTHR43272">
    <property type="entry name" value="LONG-CHAIN-FATTY-ACID--COA LIGASE"/>
    <property type="match status" value="1"/>
</dbReference>
<feature type="domain" description="AMP-dependent synthetase/ligase" evidence="3">
    <location>
        <begin position="69"/>
        <end position="499"/>
    </location>
</feature>
<keyword evidence="1" id="KW-0547">Nucleotide-binding</keyword>
<evidence type="ECO:0000256" key="1">
    <source>
        <dbReference type="ARBA" id="ARBA00022741"/>
    </source>
</evidence>
<dbReference type="PANTHER" id="PTHR43272:SF33">
    <property type="entry name" value="AMP-BINDING DOMAIN-CONTAINING PROTEIN-RELATED"/>
    <property type="match status" value="1"/>
</dbReference>
<dbReference type="GO" id="GO:0004467">
    <property type="term" value="F:long-chain fatty acid-CoA ligase activity"/>
    <property type="evidence" value="ECO:0007669"/>
    <property type="project" value="TreeGrafter"/>
</dbReference>
<protein>
    <submittedName>
        <fullName evidence="4">Fatty acyl-CoA synthetase A</fullName>
    </submittedName>
</protein>
<accession>A0A1R1PXW7</accession>
<evidence type="ECO:0000313" key="4">
    <source>
        <dbReference type="EMBL" id="OMH85779.1"/>
    </source>
</evidence>
<proteinExistence type="predicted"/>
<evidence type="ECO:0000256" key="2">
    <source>
        <dbReference type="ARBA" id="ARBA00022840"/>
    </source>
</evidence>
<evidence type="ECO:0000259" key="3">
    <source>
        <dbReference type="Pfam" id="PF00501"/>
    </source>
</evidence>